<dbReference type="InterPro" id="IPR040333">
    <property type="entry name" value="Catalase_3"/>
</dbReference>
<dbReference type="Pfam" id="PF00199">
    <property type="entry name" value="Catalase"/>
    <property type="match status" value="1"/>
</dbReference>
<dbReference type="SMART" id="SM01060">
    <property type="entry name" value="Catalase"/>
    <property type="match status" value="1"/>
</dbReference>
<accession>A0ABP3YTG4</accession>
<dbReference type="PROSITE" id="PS51402">
    <property type="entry name" value="CATALASE_3"/>
    <property type="match status" value="1"/>
</dbReference>
<evidence type="ECO:0000256" key="8">
    <source>
        <dbReference type="ARBA" id="ARBA00049254"/>
    </source>
</evidence>
<evidence type="ECO:0000256" key="6">
    <source>
        <dbReference type="ARBA" id="ARBA00023004"/>
    </source>
</evidence>
<dbReference type="Proteomes" id="UP001501005">
    <property type="component" value="Unassembled WGS sequence"/>
</dbReference>
<dbReference type="PIRSF" id="PIRSF038928">
    <property type="entry name" value="Catalase_clade1-3"/>
    <property type="match status" value="1"/>
</dbReference>
<keyword evidence="7 9" id="KW-0376">Hydrogen peroxide</keyword>
<evidence type="ECO:0000256" key="4">
    <source>
        <dbReference type="ARBA" id="ARBA00022723"/>
    </source>
</evidence>
<dbReference type="PROSITE" id="PS00437">
    <property type="entry name" value="CATALASE_1"/>
    <property type="match status" value="1"/>
</dbReference>
<keyword evidence="3 9" id="KW-0349">Heme</keyword>
<dbReference type="InterPro" id="IPR024711">
    <property type="entry name" value="Catalase_clade1/3"/>
</dbReference>
<dbReference type="InterPro" id="IPR002226">
    <property type="entry name" value="Catalase_haem_BS"/>
</dbReference>
<evidence type="ECO:0000256" key="1">
    <source>
        <dbReference type="ARBA" id="ARBA00005329"/>
    </source>
</evidence>
<dbReference type="PROSITE" id="PS00438">
    <property type="entry name" value="CATALASE_2"/>
    <property type="match status" value="1"/>
</dbReference>
<evidence type="ECO:0000256" key="3">
    <source>
        <dbReference type="ARBA" id="ARBA00022617"/>
    </source>
</evidence>
<dbReference type="InterPro" id="IPR020835">
    <property type="entry name" value="Catalase_sf"/>
</dbReference>
<proteinExistence type="inferred from homology"/>
<gene>
    <name evidence="11" type="ORF">GCM10009549_05170</name>
</gene>
<dbReference type="EC" id="1.11.1.6" evidence="9"/>
<comment type="similarity">
    <text evidence="1 9">Belongs to the catalase family.</text>
</comment>
<protein>
    <recommendedName>
        <fullName evidence="9">Catalase</fullName>
        <ecNumber evidence="9">1.11.1.6</ecNumber>
    </recommendedName>
</protein>
<dbReference type="EMBL" id="BAAAHG010000002">
    <property type="protein sequence ID" value="GAA0902876.1"/>
    <property type="molecule type" value="Genomic_DNA"/>
</dbReference>
<evidence type="ECO:0000256" key="9">
    <source>
        <dbReference type="RuleBase" id="RU000498"/>
    </source>
</evidence>
<dbReference type="InterPro" id="IPR011614">
    <property type="entry name" value="Catalase_core"/>
</dbReference>
<comment type="catalytic activity">
    <reaction evidence="8 9">
        <text>2 H2O2 = O2 + 2 H2O</text>
        <dbReference type="Rhea" id="RHEA:20309"/>
        <dbReference type="ChEBI" id="CHEBI:15377"/>
        <dbReference type="ChEBI" id="CHEBI:15379"/>
        <dbReference type="ChEBI" id="CHEBI:16240"/>
        <dbReference type="EC" id="1.11.1.6"/>
    </reaction>
</comment>
<name>A0ABP3YTG4_9ACTN</name>
<sequence>MRLRTAVAGTAPGDALHAAAARPFGASAAPPRGLTPGVSTLNVLKETALTDSIDTPATLENGAPAVSNRNSLSLGTNGPLLLHDVHLVETLAHFNRERVPERNPHAKGSGAFGVLETTEDVSRYTKAALFQKGARTEMLARFSTVAGEQGSPDTWRDVRGFALKFYTSEGNYDIVGNNTPIFFVRDPMKFPHFIRSQKRMPHTGLRDNTMQWDFWTSNPESAHQVTYLMGDRGLPRTWRHMNGYGSHTYMWINAEGEKFWIKYHFKTDQGVQCMSNEEAERLAGTDAEYHRRDLFEAIERGEFPSWTLYVQVMPYEDAKDYRFNPFDLTKVWPHSDYPLIKVGRMTLNRNPENFFAEIEQAAFAPSNLVPGTGVSPDKMLLGRVFAYADAQRARIGTNYFQLPVNRPRVKVNSYTFDGHMTFEHTGKAPVYAPNSFGRPFADETGPVEDGWEADGEMVRSAYRLHAEDDDFSQPGTLVREVFDDAQRDRLVKTVAGALASVQEPVLSRAFEYWKNVDATIGERIEQATKDARTK</sequence>
<dbReference type="InterPro" id="IPR010582">
    <property type="entry name" value="Catalase_immune_responsive"/>
</dbReference>
<dbReference type="InterPro" id="IPR018028">
    <property type="entry name" value="Catalase"/>
</dbReference>
<organism evidence="11 12">
    <name type="scientific">Streptomyces thermoalcalitolerans</name>
    <dbReference type="NCBI Taxonomy" id="65605"/>
    <lineage>
        <taxon>Bacteria</taxon>
        <taxon>Bacillati</taxon>
        <taxon>Actinomycetota</taxon>
        <taxon>Actinomycetes</taxon>
        <taxon>Kitasatosporales</taxon>
        <taxon>Streptomycetaceae</taxon>
        <taxon>Streptomyces</taxon>
    </lineage>
</organism>
<evidence type="ECO:0000313" key="11">
    <source>
        <dbReference type="EMBL" id="GAA0902876.1"/>
    </source>
</evidence>
<dbReference type="PANTHER" id="PTHR11465">
    <property type="entry name" value="CATALASE"/>
    <property type="match status" value="1"/>
</dbReference>
<keyword evidence="12" id="KW-1185">Reference proteome</keyword>
<comment type="caution">
    <text evidence="11">The sequence shown here is derived from an EMBL/GenBank/DDBJ whole genome shotgun (WGS) entry which is preliminary data.</text>
</comment>
<evidence type="ECO:0000313" key="12">
    <source>
        <dbReference type="Proteomes" id="UP001501005"/>
    </source>
</evidence>
<evidence type="ECO:0000256" key="5">
    <source>
        <dbReference type="ARBA" id="ARBA00023002"/>
    </source>
</evidence>
<dbReference type="PRINTS" id="PR00067">
    <property type="entry name" value="CATALASE"/>
</dbReference>
<keyword evidence="6 9" id="KW-0408">Iron</keyword>
<keyword evidence="2 9" id="KW-0575">Peroxidase</keyword>
<keyword evidence="4 9" id="KW-0479">Metal-binding</keyword>
<evidence type="ECO:0000259" key="10">
    <source>
        <dbReference type="SMART" id="SM01060"/>
    </source>
</evidence>
<dbReference type="SUPFAM" id="SSF56634">
    <property type="entry name" value="Heme-dependent catalase-like"/>
    <property type="match status" value="1"/>
</dbReference>
<dbReference type="Gene3D" id="2.40.180.10">
    <property type="entry name" value="Catalase core domain"/>
    <property type="match status" value="1"/>
</dbReference>
<evidence type="ECO:0000256" key="7">
    <source>
        <dbReference type="ARBA" id="ARBA00023324"/>
    </source>
</evidence>
<evidence type="ECO:0000256" key="2">
    <source>
        <dbReference type="ARBA" id="ARBA00022559"/>
    </source>
</evidence>
<reference evidence="12" key="1">
    <citation type="journal article" date="2019" name="Int. J. Syst. Evol. Microbiol.">
        <title>The Global Catalogue of Microorganisms (GCM) 10K type strain sequencing project: providing services to taxonomists for standard genome sequencing and annotation.</title>
        <authorList>
            <consortium name="The Broad Institute Genomics Platform"/>
            <consortium name="The Broad Institute Genome Sequencing Center for Infectious Disease"/>
            <person name="Wu L."/>
            <person name="Ma J."/>
        </authorList>
    </citation>
    <scope>NUCLEOTIDE SEQUENCE [LARGE SCALE GENOMIC DNA]</scope>
    <source>
        <strain evidence="12">JCM 10673</strain>
    </source>
</reference>
<keyword evidence="5 9" id="KW-0560">Oxidoreductase</keyword>
<dbReference type="PANTHER" id="PTHR11465:SF9">
    <property type="entry name" value="CATALASE"/>
    <property type="match status" value="1"/>
</dbReference>
<dbReference type="InterPro" id="IPR024708">
    <property type="entry name" value="Catalase_AS"/>
</dbReference>
<dbReference type="Pfam" id="PF06628">
    <property type="entry name" value="Catalase-rel"/>
    <property type="match status" value="1"/>
</dbReference>
<dbReference type="CDD" id="cd08156">
    <property type="entry name" value="catalase_clade_3"/>
    <property type="match status" value="1"/>
</dbReference>
<feature type="domain" description="Catalase core" evidence="10">
    <location>
        <begin position="58"/>
        <end position="440"/>
    </location>
</feature>